<reference evidence="2" key="1">
    <citation type="journal article" date="2014" name="Front. Microbiol.">
        <title>High frequency of phylogenetically diverse reductive dehalogenase-homologous genes in deep subseafloor sedimentary metagenomes.</title>
        <authorList>
            <person name="Kawai M."/>
            <person name="Futagami T."/>
            <person name="Toyoda A."/>
            <person name="Takaki Y."/>
            <person name="Nishi S."/>
            <person name="Hori S."/>
            <person name="Arai W."/>
            <person name="Tsubouchi T."/>
            <person name="Morono Y."/>
            <person name="Uchiyama I."/>
            <person name="Ito T."/>
            <person name="Fujiyama A."/>
            <person name="Inagaki F."/>
            <person name="Takami H."/>
        </authorList>
    </citation>
    <scope>NUCLEOTIDE SEQUENCE</scope>
    <source>
        <strain evidence="2">Expedition CK06-06</strain>
    </source>
</reference>
<dbReference type="InterPro" id="IPR029044">
    <property type="entry name" value="Nucleotide-diphossugar_trans"/>
</dbReference>
<sequence length="228" mass="25817">MRICVLIPSYNESGTIGSLVERVKAKGLNVVVVDDGSADPTAEVAKQAGAYILRHEQNKGKGASLKEGFRYILKKDYGAVITMDGDNQHNPEDIPNFIKEAANPDADMIVGNRMSSSKDMPLIRWITNHLMSSLISIICWRNIPDSQCGFRLIKRNVLEKLNPISSNYEIESETIIEAHRKGFKIKSIPIQTIYAKQTSQINPAIDTIRFFRFILKIFCPLLFWYRKV</sequence>
<protein>
    <recommendedName>
        <fullName evidence="1">Glycosyltransferase 2-like domain-containing protein</fullName>
    </recommendedName>
</protein>
<feature type="domain" description="Glycosyltransferase 2-like" evidence="1">
    <location>
        <begin position="4"/>
        <end position="161"/>
    </location>
</feature>
<dbReference type="EMBL" id="BARU01036517">
    <property type="protein sequence ID" value="GAH89801.1"/>
    <property type="molecule type" value="Genomic_DNA"/>
</dbReference>
<dbReference type="InterPro" id="IPR001173">
    <property type="entry name" value="Glyco_trans_2-like"/>
</dbReference>
<evidence type="ECO:0000259" key="1">
    <source>
        <dbReference type="Pfam" id="PF00535"/>
    </source>
</evidence>
<dbReference type="PANTHER" id="PTHR48090">
    <property type="entry name" value="UNDECAPRENYL-PHOSPHATE 4-DEOXY-4-FORMAMIDO-L-ARABINOSE TRANSFERASE-RELATED"/>
    <property type="match status" value="1"/>
</dbReference>
<dbReference type="SUPFAM" id="SSF53448">
    <property type="entry name" value="Nucleotide-diphospho-sugar transferases"/>
    <property type="match status" value="1"/>
</dbReference>
<proteinExistence type="predicted"/>
<dbReference type="Gene3D" id="3.90.550.10">
    <property type="entry name" value="Spore Coat Polysaccharide Biosynthesis Protein SpsA, Chain A"/>
    <property type="match status" value="1"/>
</dbReference>
<comment type="caution">
    <text evidence="2">The sequence shown here is derived from an EMBL/GenBank/DDBJ whole genome shotgun (WGS) entry which is preliminary data.</text>
</comment>
<evidence type="ECO:0000313" key="2">
    <source>
        <dbReference type="EMBL" id="GAH89801.1"/>
    </source>
</evidence>
<dbReference type="InterPro" id="IPR050256">
    <property type="entry name" value="Glycosyltransferase_2"/>
</dbReference>
<dbReference type="CDD" id="cd04179">
    <property type="entry name" value="DPM_DPG-synthase_like"/>
    <property type="match status" value="1"/>
</dbReference>
<dbReference type="PANTHER" id="PTHR48090:SF7">
    <property type="entry name" value="RFBJ PROTEIN"/>
    <property type="match status" value="1"/>
</dbReference>
<dbReference type="AlphaFoldDB" id="X1J4Z8"/>
<organism evidence="2">
    <name type="scientific">marine sediment metagenome</name>
    <dbReference type="NCBI Taxonomy" id="412755"/>
    <lineage>
        <taxon>unclassified sequences</taxon>
        <taxon>metagenomes</taxon>
        <taxon>ecological metagenomes</taxon>
    </lineage>
</organism>
<name>X1J4Z8_9ZZZZ</name>
<accession>X1J4Z8</accession>
<gene>
    <name evidence="2" type="ORF">S03H2_57012</name>
</gene>
<dbReference type="Pfam" id="PF00535">
    <property type="entry name" value="Glycos_transf_2"/>
    <property type="match status" value="1"/>
</dbReference>